<proteinExistence type="predicted"/>
<accession>A0ABQ5UV72</accession>
<feature type="transmembrane region" description="Helical" evidence="1">
    <location>
        <begin position="12"/>
        <end position="33"/>
    </location>
</feature>
<name>A0ABQ5UV72_9HYPH</name>
<keyword evidence="3" id="KW-1185">Reference proteome</keyword>
<dbReference type="Proteomes" id="UP001161405">
    <property type="component" value="Unassembled WGS sequence"/>
</dbReference>
<organism evidence="2 3">
    <name type="scientific">Maritalea porphyrae</name>
    <dbReference type="NCBI Taxonomy" id="880732"/>
    <lineage>
        <taxon>Bacteria</taxon>
        <taxon>Pseudomonadati</taxon>
        <taxon>Pseudomonadota</taxon>
        <taxon>Alphaproteobacteria</taxon>
        <taxon>Hyphomicrobiales</taxon>
        <taxon>Devosiaceae</taxon>
        <taxon>Maritalea</taxon>
    </lineage>
</organism>
<protein>
    <recommendedName>
        <fullName evidence="4">DUF695 domain-containing protein</fullName>
    </recommendedName>
</protein>
<sequence>MESFVEDYAFFAIFGFAILMVVIKFFGYSYFAFTNGYSLNEFMFGREEELSFVADDGLAHDSGIPEFELTKMLDFMMKHNMVSADYDWIKISSEAFEDWDDDFLSLVLGIDEYVVGLASASSEMTSANVRAALPGMCEIPLKLEETAENYKEVLEDLISISGGALPIEGLQVVHVPVGDDQEDDYYEACVVTFQIGQEQFEWEYETEKNYGKWLHTDMYYRFGELLRRQNSGLCYAFLGHDQSAHAFLIHEAEFDEFSNLMGEYGSCLELLSSKTVIGPLSSREQGSEYWNGHF</sequence>
<dbReference type="EMBL" id="BSNI01000002">
    <property type="protein sequence ID" value="GLQ18458.1"/>
    <property type="molecule type" value="Genomic_DNA"/>
</dbReference>
<gene>
    <name evidence="2" type="ORF">GCM10007879_27070</name>
</gene>
<evidence type="ECO:0000313" key="3">
    <source>
        <dbReference type="Proteomes" id="UP001161405"/>
    </source>
</evidence>
<keyword evidence="1" id="KW-0472">Membrane</keyword>
<keyword evidence="1" id="KW-0812">Transmembrane</keyword>
<evidence type="ECO:0008006" key="4">
    <source>
        <dbReference type="Google" id="ProtNLM"/>
    </source>
</evidence>
<comment type="caution">
    <text evidence="2">The sequence shown here is derived from an EMBL/GenBank/DDBJ whole genome shotgun (WGS) entry which is preliminary data.</text>
</comment>
<keyword evidence="1" id="KW-1133">Transmembrane helix</keyword>
<evidence type="ECO:0000256" key="1">
    <source>
        <dbReference type="SAM" id="Phobius"/>
    </source>
</evidence>
<reference evidence="2" key="1">
    <citation type="journal article" date="2014" name="Int. J. Syst. Evol. Microbiol.">
        <title>Complete genome of a new Firmicutes species belonging to the dominant human colonic microbiota ('Ruminococcus bicirculans') reveals two chromosomes and a selective capacity to utilize plant glucans.</title>
        <authorList>
            <consortium name="NISC Comparative Sequencing Program"/>
            <person name="Wegmann U."/>
            <person name="Louis P."/>
            <person name="Goesmann A."/>
            <person name="Henrissat B."/>
            <person name="Duncan S.H."/>
            <person name="Flint H.J."/>
        </authorList>
    </citation>
    <scope>NUCLEOTIDE SEQUENCE</scope>
    <source>
        <strain evidence="2">NBRC 107169</strain>
    </source>
</reference>
<reference evidence="2" key="2">
    <citation type="submission" date="2023-01" db="EMBL/GenBank/DDBJ databases">
        <title>Draft genome sequence of Maritalea porphyrae strain NBRC 107169.</title>
        <authorList>
            <person name="Sun Q."/>
            <person name="Mori K."/>
        </authorList>
    </citation>
    <scope>NUCLEOTIDE SEQUENCE</scope>
    <source>
        <strain evidence="2">NBRC 107169</strain>
    </source>
</reference>
<evidence type="ECO:0000313" key="2">
    <source>
        <dbReference type="EMBL" id="GLQ18458.1"/>
    </source>
</evidence>